<reference evidence="2 3" key="1">
    <citation type="submission" date="2019-03" db="EMBL/GenBank/DDBJ databases">
        <title>Genomic Encyclopedia of Archaeal and Bacterial Type Strains, Phase II (KMG-II): from individual species to whole genera.</title>
        <authorList>
            <person name="Goeker M."/>
        </authorList>
    </citation>
    <scope>NUCLEOTIDE SEQUENCE [LARGE SCALE GENOMIC DNA]</scope>
    <source>
        <strain evidence="2 3">DSM 19034</strain>
    </source>
</reference>
<evidence type="ECO:0000259" key="1">
    <source>
        <dbReference type="PROSITE" id="PS50943"/>
    </source>
</evidence>
<keyword evidence="3" id="KW-1185">Reference proteome</keyword>
<gene>
    <name evidence="2" type="ORF">CLV32_3043</name>
</gene>
<dbReference type="EMBL" id="SNWM01000003">
    <property type="protein sequence ID" value="TDO21935.1"/>
    <property type="molecule type" value="Genomic_DNA"/>
</dbReference>
<evidence type="ECO:0000313" key="3">
    <source>
        <dbReference type="Proteomes" id="UP000295499"/>
    </source>
</evidence>
<comment type="caution">
    <text evidence="2">The sequence shown here is derived from an EMBL/GenBank/DDBJ whole genome shotgun (WGS) entry which is preliminary data.</text>
</comment>
<evidence type="ECO:0000313" key="2">
    <source>
        <dbReference type="EMBL" id="TDO21935.1"/>
    </source>
</evidence>
<dbReference type="GO" id="GO:0003677">
    <property type="term" value="F:DNA binding"/>
    <property type="evidence" value="ECO:0007669"/>
    <property type="project" value="InterPro"/>
</dbReference>
<dbReference type="Pfam" id="PF12844">
    <property type="entry name" value="HTH_19"/>
    <property type="match status" value="1"/>
</dbReference>
<protein>
    <submittedName>
        <fullName evidence="2">Helix-turn-helix protein</fullName>
    </submittedName>
</protein>
<accession>A0A4R6IJ30</accession>
<dbReference type="PROSITE" id="PS50943">
    <property type="entry name" value="HTH_CROC1"/>
    <property type="match status" value="1"/>
</dbReference>
<dbReference type="AlphaFoldDB" id="A0A4R6IJ30"/>
<feature type="domain" description="HTH cro/C1-type" evidence="1">
    <location>
        <begin position="27"/>
        <end position="68"/>
    </location>
</feature>
<dbReference type="SUPFAM" id="SSF47413">
    <property type="entry name" value="lambda repressor-like DNA-binding domains"/>
    <property type="match status" value="1"/>
</dbReference>
<dbReference type="InterPro" id="IPR001387">
    <property type="entry name" value="Cro/C1-type_HTH"/>
</dbReference>
<organism evidence="2 3">
    <name type="scientific">Pedobacter duraquae</name>
    <dbReference type="NCBI Taxonomy" id="425511"/>
    <lineage>
        <taxon>Bacteria</taxon>
        <taxon>Pseudomonadati</taxon>
        <taxon>Bacteroidota</taxon>
        <taxon>Sphingobacteriia</taxon>
        <taxon>Sphingobacteriales</taxon>
        <taxon>Sphingobacteriaceae</taxon>
        <taxon>Pedobacter</taxon>
    </lineage>
</organism>
<dbReference type="Gene3D" id="1.10.260.40">
    <property type="entry name" value="lambda repressor-like DNA-binding domains"/>
    <property type="match status" value="1"/>
</dbReference>
<dbReference type="Proteomes" id="UP000295499">
    <property type="component" value="Unassembled WGS sequence"/>
</dbReference>
<sequence>MKDIDKTPGERLKLIRKDTLNIKSSYDIAEQLGISQSTYVSYELGRMDMNVSFLTKMHEKFGIMPDFIALGKGSPKGNPDKNTSQIPEDLRSLKSKVLALEARLEKLARKIK</sequence>
<dbReference type="OrthoDB" id="763945at2"/>
<dbReference type="RefSeq" id="WP_133556836.1">
    <property type="nucleotide sequence ID" value="NZ_SNWM01000003.1"/>
</dbReference>
<name>A0A4R6IJ30_9SPHI</name>
<dbReference type="InterPro" id="IPR010982">
    <property type="entry name" value="Lambda_DNA-bd_dom_sf"/>
</dbReference>
<proteinExistence type="predicted"/>
<dbReference type="CDD" id="cd00093">
    <property type="entry name" value="HTH_XRE"/>
    <property type="match status" value="1"/>
</dbReference>